<reference evidence="1" key="1">
    <citation type="submission" date="2020-10" db="EMBL/GenBank/DDBJ databases">
        <title>De novo genome project of the cellulose decomposer Thermobifida halotolerans type strain.</title>
        <authorList>
            <person name="Nagy I."/>
            <person name="Horvath B."/>
            <person name="Kukolya J."/>
            <person name="Nagy I."/>
            <person name="Orsini M."/>
        </authorList>
    </citation>
    <scope>NUCLEOTIDE SEQUENCE</scope>
    <source>
        <strain evidence="1">DSM 44931</strain>
    </source>
</reference>
<gene>
    <name evidence="1" type="ORF">NI17_012340</name>
</gene>
<evidence type="ECO:0000313" key="1">
    <source>
        <dbReference type="EMBL" id="UOE17701.1"/>
    </source>
</evidence>
<accession>A0AA97LTD3</accession>
<protein>
    <submittedName>
        <fullName evidence="1">Uncharacterized protein</fullName>
    </submittedName>
</protein>
<keyword evidence="2" id="KW-1185">Reference proteome</keyword>
<proteinExistence type="predicted"/>
<evidence type="ECO:0000313" key="2">
    <source>
        <dbReference type="Proteomes" id="UP000265719"/>
    </source>
</evidence>
<dbReference type="EMBL" id="CP063196">
    <property type="protein sequence ID" value="UOE17701.1"/>
    <property type="molecule type" value="Genomic_DNA"/>
</dbReference>
<dbReference type="AlphaFoldDB" id="A0AA97LTD3"/>
<dbReference type="Proteomes" id="UP000265719">
    <property type="component" value="Chromosome"/>
</dbReference>
<dbReference type="KEGG" id="thao:NI17_012340"/>
<name>A0AA97LTD3_9ACTN</name>
<organism evidence="1 2">
    <name type="scientific">Thermobifida halotolerans</name>
    <dbReference type="NCBI Taxonomy" id="483545"/>
    <lineage>
        <taxon>Bacteria</taxon>
        <taxon>Bacillati</taxon>
        <taxon>Actinomycetota</taxon>
        <taxon>Actinomycetes</taxon>
        <taxon>Streptosporangiales</taxon>
        <taxon>Nocardiopsidaceae</taxon>
        <taxon>Thermobifida</taxon>
    </lineage>
</organism>
<dbReference type="RefSeq" id="WP_147416883.1">
    <property type="nucleotide sequence ID" value="NZ_CP063196.1"/>
</dbReference>
<sequence length="197" mass="22878">MRARNRASEPRIPFAQRRRLRRQARADARVVLPALVAPNRSVSLGISTVDEQVFAAHQGLEREYLRLLTVLRPIDREIEVLETRIALARMEIDARNERTVLLPVPQEEDPARIRLQREVVHTARRLPPLRKERVSHIAEARAEGRRIIAYHERLISVYLTELCRRHPDGQELNLLLRERRGSAPGFVAEPPWLTEEP</sequence>